<feature type="active site" evidence="3">
    <location>
        <position position="170"/>
    </location>
</feature>
<dbReference type="GO" id="GO:0005829">
    <property type="term" value="C:cytosol"/>
    <property type="evidence" value="ECO:0007669"/>
    <property type="project" value="TreeGrafter"/>
</dbReference>
<organism evidence="5">
    <name type="scientific">Mesorhizobium sp. WSM2240</name>
    <dbReference type="NCBI Taxonomy" id="3228851"/>
    <lineage>
        <taxon>Bacteria</taxon>
        <taxon>Pseudomonadati</taxon>
        <taxon>Pseudomonadota</taxon>
        <taxon>Alphaproteobacteria</taxon>
        <taxon>Hyphomicrobiales</taxon>
        <taxon>Phyllobacteriaceae</taxon>
        <taxon>Mesorhizobium</taxon>
    </lineage>
</organism>
<dbReference type="PROSITE" id="PS01174">
    <property type="entry name" value="LIPASE_GDXG_SER"/>
    <property type="match status" value="1"/>
</dbReference>
<comment type="similarity">
    <text evidence="1">Belongs to the 'GDXG' lipolytic enzyme family.</text>
</comment>
<protein>
    <submittedName>
        <fullName evidence="5">Alpha/beta hydrolase</fullName>
    </submittedName>
</protein>
<dbReference type="EMBL" id="CP159256">
    <property type="protein sequence ID" value="XCG52428.1"/>
    <property type="molecule type" value="Genomic_DNA"/>
</dbReference>
<evidence type="ECO:0000256" key="3">
    <source>
        <dbReference type="PROSITE-ProRule" id="PRU10038"/>
    </source>
</evidence>
<keyword evidence="2 5" id="KW-0378">Hydrolase</keyword>
<dbReference type="PANTHER" id="PTHR23025">
    <property type="entry name" value="TRIACYLGLYCEROL LIPASE"/>
    <property type="match status" value="1"/>
</dbReference>
<dbReference type="PANTHER" id="PTHR23025:SF3">
    <property type="entry name" value="HORMONE-SENSITIVE LIPASE"/>
    <property type="match status" value="1"/>
</dbReference>
<evidence type="ECO:0000313" key="5">
    <source>
        <dbReference type="EMBL" id="XCG52428.1"/>
    </source>
</evidence>
<geneLocation type="plasmid" evidence="5">
    <name>pMk2240A</name>
</geneLocation>
<dbReference type="Gene3D" id="3.40.50.1820">
    <property type="entry name" value="alpha/beta hydrolase"/>
    <property type="match status" value="1"/>
</dbReference>
<dbReference type="InterPro" id="IPR013094">
    <property type="entry name" value="AB_hydrolase_3"/>
</dbReference>
<dbReference type="SUPFAM" id="SSF53474">
    <property type="entry name" value="alpha/beta-Hydrolases"/>
    <property type="match status" value="1"/>
</dbReference>
<feature type="domain" description="Alpha/beta hydrolase fold-3" evidence="4">
    <location>
        <begin position="92"/>
        <end position="300"/>
    </location>
</feature>
<dbReference type="GO" id="GO:0004806">
    <property type="term" value="F:triacylglycerol lipase activity"/>
    <property type="evidence" value="ECO:0007669"/>
    <property type="project" value="TreeGrafter"/>
</dbReference>
<keyword evidence="5" id="KW-0614">Plasmid</keyword>
<dbReference type="InterPro" id="IPR033140">
    <property type="entry name" value="Lipase_GDXG_put_SER_AS"/>
</dbReference>
<dbReference type="AlphaFoldDB" id="A0AAU8CZJ8"/>
<gene>
    <name evidence="5" type="ORF">ABVK50_30265</name>
</gene>
<dbReference type="InterPro" id="IPR002168">
    <property type="entry name" value="Lipase_GDXG_HIS_AS"/>
</dbReference>
<dbReference type="RefSeq" id="WP_353646631.1">
    <property type="nucleotide sequence ID" value="NZ_CP159256.1"/>
</dbReference>
<sequence>MNVISAGMAQLSAEMAALIALVAAESGPQPDPTLMAPADGRAVSEEINRRWNKNLPPVAKEADVWVEANAQLGSSRCRMRVLGPRDHAAGAILFVHGGGFAFCSPETHERCARVLAIEVGMPVLVPDYRLAPEQPYPAGLMDVIGCMRAAFAATESAGIQRGPLLVAGDSAGANLALAATLHEQAAGLFSVAGALLFYGTYARNFATPSYRDFADGPGLTRGKMERYWGWYAGGKDVAGDPLACPLAASDDALATLPPLHLLAAAVDPLLSDTLILHERLAALGRKETVAVVPGVTHGFLQNTMDLAAAREALSTAAKDARRMAASQ</sequence>
<accession>A0AAU8CZJ8</accession>
<name>A0AAU8CZJ8_9HYPH</name>
<evidence type="ECO:0000256" key="2">
    <source>
        <dbReference type="ARBA" id="ARBA00022801"/>
    </source>
</evidence>
<dbReference type="GO" id="GO:0019433">
    <property type="term" value="P:triglyceride catabolic process"/>
    <property type="evidence" value="ECO:0007669"/>
    <property type="project" value="TreeGrafter"/>
</dbReference>
<evidence type="ECO:0000256" key="1">
    <source>
        <dbReference type="ARBA" id="ARBA00010515"/>
    </source>
</evidence>
<reference evidence="5" key="1">
    <citation type="submission" date="2024-06" db="EMBL/GenBank/DDBJ databases">
        <title>Mesorhizobium karijinii sp. nov., a symbiont of the iconic Swainsona formosa from arid Australia.</title>
        <authorList>
            <person name="Hill Y.J."/>
            <person name="Watkin E.L.J."/>
            <person name="O'Hara G.W."/>
            <person name="Terpolilli J."/>
            <person name="Tye M.L."/>
            <person name="Kohlmeier M.G."/>
        </authorList>
    </citation>
    <scope>NUCLEOTIDE SEQUENCE</scope>
    <source>
        <strain evidence="5">WSM2240</strain>
        <plasmid evidence="5">pMk2240A</plasmid>
    </source>
</reference>
<proteinExistence type="inferred from homology"/>
<dbReference type="Pfam" id="PF07859">
    <property type="entry name" value="Abhydrolase_3"/>
    <property type="match status" value="1"/>
</dbReference>
<dbReference type="InterPro" id="IPR029058">
    <property type="entry name" value="AB_hydrolase_fold"/>
</dbReference>
<dbReference type="PROSITE" id="PS01173">
    <property type="entry name" value="LIPASE_GDXG_HIS"/>
    <property type="match status" value="1"/>
</dbReference>
<dbReference type="GO" id="GO:0004771">
    <property type="term" value="F:sterol ester esterase activity"/>
    <property type="evidence" value="ECO:0007669"/>
    <property type="project" value="TreeGrafter"/>
</dbReference>
<evidence type="ECO:0000259" key="4">
    <source>
        <dbReference type="Pfam" id="PF07859"/>
    </source>
</evidence>